<dbReference type="InterPro" id="IPR012340">
    <property type="entry name" value="NA-bd_OB-fold"/>
</dbReference>
<name>R4Z074_9ACTN</name>
<proteinExistence type="predicted"/>
<dbReference type="Pfam" id="PF01588">
    <property type="entry name" value="tRNA_bind"/>
    <property type="match status" value="1"/>
</dbReference>
<dbReference type="CDD" id="cd02798">
    <property type="entry name" value="tRNA_bind_CsaA"/>
    <property type="match status" value="1"/>
</dbReference>
<dbReference type="eggNOG" id="COG0073">
    <property type="taxonomic scope" value="Bacteria"/>
</dbReference>
<dbReference type="InterPro" id="IPR051270">
    <property type="entry name" value="Tyrosine-tRNA_ligase_regulator"/>
</dbReference>
<keyword evidence="6" id="KW-1185">Reference proteome</keyword>
<dbReference type="AlphaFoldDB" id="R4Z074"/>
<evidence type="ECO:0000256" key="2">
    <source>
        <dbReference type="ARBA" id="ARBA00022884"/>
    </source>
</evidence>
<dbReference type="SUPFAM" id="SSF50249">
    <property type="entry name" value="Nucleic acid-binding proteins"/>
    <property type="match status" value="1"/>
</dbReference>
<feature type="domain" description="TRNA-binding" evidence="4">
    <location>
        <begin position="21"/>
        <end position="124"/>
    </location>
</feature>
<evidence type="ECO:0000256" key="3">
    <source>
        <dbReference type="PROSITE-ProRule" id="PRU00209"/>
    </source>
</evidence>
<evidence type="ECO:0000313" key="5">
    <source>
        <dbReference type="EMBL" id="CCM64123.1"/>
    </source>
</evidence>
<dbReference type="InterPro" id="IPR002547">
    <property type="entry name" value="tRNA-bd_dom"/>
</dbReference>
<keyword evidence="2 3" id="KW-0694">RNA-binding</keyword>
<organism evidence="5 6">
    <name type="scientific">Candidatus Neomicrothrix parvicella RN1</name>
    <dbReference type="NCBI Taxonomy" id="1229780"/>
    <lineage>
        <taxon>Bacteria</taxon>
        <taxon>Bacillati</taxon>
        <taxon>Actinomycetota</taxon>
        <taxon>Acidimicrobiia</taxon>
        <taxon>Acidimicrobiales</taxon>
        <taxon>Microthrixaceae</taxon>
        <taxon>Candidatus Neomicrothrix</taxon>
    </lineage>
</organism>
<dbReference type="PANTHER" id="PTHR11586:SF37">
    <property type="entry name" value="TRNA-BINDING DOMAIN-CONTAINING PROTEIN"/>
    <property type="match status" value="1"/>
</dbReference>
<reference evidence="5 6" key="1">
    <citation type="journal article" date="2013" name="ISME J.">
        <title>Metabolic model for the filamentous 'Candidatus Microthrix parvicella' based on genomic and metagenomic analyses.</title>
        <authorList>
            <person name="Jon McIlroy S."/>
            <person name="Kristiansen R."/>
            <person name="Albertsen M."/>
            <person name="Michael Karst S."/>
            <person name="Rossetti S."/>
            <person name="Lund Nielsen J."/>
            <person name="Tandoi V."/>
            <person name="James Seviour R."/>
            <person name="Nielsen P.H."/>
        </authorList>
    </citation>
    <scope>NUCLEOTIDE SEQUENCE [LARGE SCALE GENOMIC DNA]</scope>
    <source>
        <strain evidence="5 6">RN1</strain>
    </source>
</reference>
<dbReference type="EMBL" id="CANL01000027">
    <property type="protein sequence ID" value="CCM64123.1"/>
    <property type="molecule type" value="Genomic_DNA"/>
</dbReference>
<dbReference type="NCBIfam" id="NF007494">
    <property type="entry name" value="PRK10089.1-3"/>
    <property type="match status" value="1"/>
</dbReference>
<dbReference type="PROSITE" id="PS50886">
    <property type="entry name" value="TRBD"/>
    <property type="match status" value="1"/>
</dbReference>
<dbReference type="STRING" id="1229780.BN381_330108"/>
<sequence length="124" mass="13143">MSPPTAVPRQPQRKHPVSAEVFASIDMRVGVVQDVEAFPEARKPAWKLRVDFGPGIGVLQTSAQITNYAADALLGRRVVGVINLGTRRIAGFRSEFLVLGAVEADGSVLLLAPDGESAVGRPIA</sequence>
<dbReference type="RefSeq" id="WP_012227725.1">
    <property type="nucleotide sequence ID" value="NZ_HG422565.1"/>
</dbReference>
<evidence type="ECO:0000313" key="6">
    <source>
        <dbReference type="Proteomes" id="UP000018291"/>
    </source>
</evidence>
<dbReference type="PANTHER" id="PTHR11586">
    <property type="entry name" value="TRNA-AMINOACYLATION COFACTOR ARC1 FAMILY MEMBER"/>
    <property type="match status" value="1"/>
</dbReference>
<dbReference type="GO" id="GO:0000049">
    <property type="term" value="F:tRNA binding"/>
    <property type="evidence" value="ECO:0007669"/>
    <property type="project" value="UniProtKB-UniRule"/>
</dbReference>
<dbReference type="Gene3D" id="2.40.50.140">
    <property type="entry name" value="Nucleic acid-binding proteins"/>
    <property type="match status" value="1"/>
</dbReference>
<protein>
    <submittedName>
        <fullName evidence="5">Molecular chaperone</fullName>
    </submittedName>
</protein>
<gene>
    <name evidence="5" type="primary">csaA</name>
    <name evidence="5" type="ORF">BN381_330108</name>
</gene>
<evidence type="ECO:0000256" key="1">
    <source>
        <dbReference type="ARBA" id="ARBA00022555"/>
    </source>
</evidence>
<keyword evidence="1 3" id="KW-0820">tRNA-binding</keyword>
<dbReference type="Proteomes" id="UP000018291">
    <property type="component" value="Unassembled WGS sequence"/>
</dbReference>
<dbReference type="NCBIfam" id="NF007495">
    <property type="entry name" value="PRK10089.1-4"/>
    <property type="match status" value="1"/>
</dbReference>
<comment type="caution">
    <text evidence="5">The sequence shown here is derived from an EMBL/GenBank/DDBJ whole genome shotgun (WGS) entry which is preliminary data.</text>
</comment>
<dbReference type="OrthoDB" id="9794564at2"/>
<evidence type="ECO:0000259" key="4">
    <source>
        <dbReference type="PROSITE" id="PS50886"/>
    </source>
</evidence>
<accession>R4Z074</accession>
<dbReference type="HOGENOM" id="CLU_065946_2_1_11"/>